<feature type="compositionally biased region" description="Gly residues" evidence="1">
    <location>
        <begin position="375"/>
        <end position="397"/>
    </location>
</feature>
<feature type="region of interest" description="Disordered" evidence="1">
    <location>
        <begin position="38"/>
        <end position="61"/>
    </location>
</feature>
<feature type="non-terminal residue" evidence="2">
    <location>
        <position position="1"/>
    </location>
</feature>
<feature type="compositionally biased region" description="Pro residues" evidence="1">
    <location>
        <begin position="358"/>
        <end position="370"/>
    </location>
</feature>
<proteinExistence type="predicted"/>
<feature type="compositionally biased region" description="Pro residues" evidence="1">
    <location>
        <begin position="228"/>
        <end position="250"/>
    </location>
</feature>
<gene>
    <name evidence="2" type="ORF">Vbra_22269</name>
</gene>
<feature type="region of interest" description="Disordered" evidence="1">
    <location>
        <begin position="327"/>
        <end position="563"/>
    </location>
</feature>
<sequence length="563" mass="56791">PAVPVAVSVPAPPFYHHPAWPGAKVDDSLAAFEGDLGMGGAGGGKGGKKKGGGRGKGLKAGFRPAPLKIQKKKGIHAATDQRPPPMPPHFFQVAPPGAMGPGPFVAQGFAVGNAVPEGGMGAMPPPPPHMQHMMPIHGFLPPLPEHPFAHDVRRGGPPPPPHLWQQLKPQISSGAPVTPSGRTNVSQTGSESNSSPQKRKATLHNVPPTFSHDAHVDPLATQRDKEYSPPPRVMVAPAPPPPSAPLPAPAGSPGMSPTKTTLSHLLYPPNSPQPRPRPTPPPSPAQSSMPPPALPFGHPHGPFVPPGPMPMPMPGVGGVGVDMTNNPLISLAKGGGPPVHQPPPFAHAQQPMQMQQWPRPPPPPPAPPSAPASGAVGGLAGGAPLGAGGKGAIGPGAGAASVMGASALGLTRRSRESTPAAVARDAPDPWGVKAGGEEGGTPSSMGPSGASCDDDSKRANLKKRPREWGSSSVVEVAASPHPLETAIPPLQKRESESPESSFLKGGRVGMRGTSPPLLPSMSLPGAGGSGRGGVGVGVGGGPQPMEVDKKGRGEGEGEGATTQ</sequence>
<dbReference type="Proteomes" id="UP000041254">
    <property type="component" value="Unassembled WGS sequence"/>
</dbReference>
<feature type="compositionally biased region" description="Gly residues" evidence="1">
    <location>
        <begin position="525"/>
        <end position="542"/>
    </location>
</feature>
<feature type="compositionally biased region" description="Basic and acidic residues" evidence="1">
    <location>
        <begin position="546"/>
        <end position="555"/>
    </location>
</feature>
<feature type="compositionally biased region" description="Low complexity" evidence="1">
    <location>
        <begin position="346"/>
        <end position="357"/>
    </location>
</feature>
<evidence type="ECO:0000313" key="2">
    <source>
        <dbReference type="EMBL" id="CEM28298.1"/>
    </source>
</evidence>
<feature type="compositionally biased region" description="Basic and acidic residues" evidence="1">
    <location>
        <begin position="212"/>
        <end position="227"/>
    </location>
</feature>
<protein>
    <submittedName>
        <fullName evidence="2">Uncharacterized protein</fullName>
    </submittedName>
</protein>
<feature type="compositionally biased region" description="Pro residues" evidence="1">
    <location>
        <begin position="269"/>
        <end position="294"/>
    </location>
</feature>
<feature type="region of interest" description="Disordered" evidence="1">
    <location>
        <begin position="141"/>
        <end position="309"/>
    </location>
</feature>
<dbReference type="InParanoid" id="A0A0G4GFI9"/>
<keyword evidence="3" id="KW-1185">Reference proteome</keyword>
<accession>A0A0G4GFI9</accession>
<dbReference type="OMA" id="ANGGCKN"/>
<name>A0A0G4GFI9_VITBC</name>
<evidence type="ECO:0000313" key="3">
    <source>
        <dbReference type="Proteomes" id="UP000041254"/>
    </source>
</evidence>
<organism evidence="2 3">
    <name type="scientific">Vitrella brassicaformis (strain CCMP3155)</name>
    <dbReference type="NCBI Taxonomy" id="1169540"/>
    <lineage>
        <taxon>Eukaryota</taxon>
        <taxon>Sar</taxon>
        <taxon>Alveolata</taxon>
        <taxon>Colpodellida</taxon>
        <taxon>Vitrellaceae</taxon>
        <taxon>Vitrella</taxon>
    </lineage>
</organism>
<dbReference type="AlphaFoldDB" id="A0A0G4GFI9"/>
<reference evidence="2 3" key="1">
    <citation type="submission" date="2014-11" db="EMBL/GenBank/DDBJ databases">
        <authorList>
            <person name="Zhu J."/>
            <person name="Qi W."/>
            <person name="Song R."/>
        </authorList>
    </citation>
    <scope>NUCLEOTIDE SEQUENCE [LARGE SCALE GENOMIC DNA]</scope>
</reference>
<evidence type="ECO:0000256" key="1">
    <source>
        <dbReference type="SAM" id="MobiDB-lite"/>
    </source>
</evidence>
<feature type="compositionally biased region" description="Low complexity" evidence="1">
    <location>
        <begin position="398"/>
        <end position="410"/>
    </location>
</feature>
<feature type="compositionally biased region" description="Basic residues" evidence="1">
    <location>
        <begin position="46"/>
        <end position="57"/>
    </location>
</feature>
<feature type="compositionally biased region" description="Polar residues" evidence="1">
    <location>
        <begin position="167"/>
        <end position="196"/>
    </location>
</feature>
<dbReference type="VEuPathDB" id="CryptoDB:Vbra_22269"/>
<dbReference type="EMBL" id="CDMY01000650">
    <property type="protein sequence ID" value="CEM28298.1"/>
    <property type="molecule type" value="Genomic_DNA"/>
</dbReference>